<dbReference type="GO" id="GO:0006412">
    <property type="term" value="P:translation"/>
    <property type="evidence" value="ECO:0007669"/>
    <property type="project" value="InterPro"/>
</dbReference>
<evidence type="ECO:0000313" key="4">
    <source>
        <dbReference type="EMBL" id="KAG4425939.1"/>
    </source>
</evidence>
<comment type="similarity">
    <text evidence="1">Belongs to the bacterial ribosomal protein bL34 family.</text>
</comment>
<keyword evidence="3" id="KW-0687">Ribonucleoprotein</keyword>
<evidence type="ECO:0000256" key="3">
    <source>
        <dbReference type="ARBA" id="ARBA00023274"/>
    </source>
</evidence>
<dbReference type="AlphaFoldDB" id="A0A8H7WJB9"/>
<dbReference type="Proteomes" id="UP000664132">
    <property type="component" value="Unassembled WGS sequence"/>
</dbReference>
<protein>
    <recommendedName>
        <fullName evidence="6">Ribosomal protein L34</fullName>
    </recommendedName>
</protein>
<proteinExistence type="inferred from homology"/>
<dbReference type="Pfam" id="PF00468">
    <property type="entry name" value="Ribosomal_L34"/>
    <property type="match status" value="1"/>
</dbReference>
<name>A0A8H7WJB9_9HELO</name>
<comment type="caution">
    <text evidence="4">The sequence shown here is derived from an EMBL/GenBank/DDBJ whole genome shotgun (WGS) entry which is preliminary data.</text>
</comment>
<dbReference type="PANTHER" id="PTHR14503">
    <property type="entry name" value="MITOCHONDRIAL RIBOSOMAL PROTEIN 34 FAMILY MEMBER"/>
    <property type="match status" value="1"/>
</dbReference>
<dbReference type="GO" id="GO:0005762">
    <property type="term" value="C:mitochondrial large ribosomal subunit"/>
    <property type="evidence" value="ECO:0007669"/>
    <property type="project" value="TreeGrafter"/>
</dbReference>
<sequence length="137" mass="15020">MLCLRCSRGIAAATRSSNPWQGVQKSLVQQSTKRAFTSFRGLSRPCLLPESATLRPSPGSTTSLATASSSGILSLLPNLSTARSFSSTPALGAPRDTFDPSHFVRKRRHGFLSRIRTRKGRALLKRRKAKRRSTLSH</sequence>
<evidence type="ECO:0000256" key="1">
    <source>
        <dbReference type="ARBA" id="ARBA00010111"/>
    </source>
</evidence>
<accession>A0A8H7WJB9</accession>
<dbReference type="OrthoDB" id="431691at2759"/>
<dbReference type="InterPro" id="IPR000271">
    <property type="entry name" value="Ribosomal_bL34"/>
</dbReference>
<keyword evidence="5" id="KW-1185">Reference proteome</keyword>
<evidence type="ECO:0000313" key="5">
    <source>
        <dbReference type="Proteomes" id="UP000664132"/>
    </source>
</evidence>
<dbReference type="GO" id="GO:0003735">
    <property type="term" value="F:structural constituent of ribosome"/>
    <property type="evidence" value="ECO:0007669"/>
    <property type="project" value="InterPro"/>
</dbReference>
<dbReference type="PANTHER" id="PTHR14503:SF4">
    <property type="entry name" value="LARGE RIBOSOMAL SUBUNIT PROTEIN BL34M"/>
    <property type="match status" value="1"/>
</dbReference>
<dbReference type="Gene3D" id="1.10.287.3980">
    <property type="match status" value="1"/>
</dbReference>
<reference evidence="4" key="1">
    <citation type="submission" date="2021-02" db="EMBL/GenBank/DDBJ databases">
        <title>Genome sequence Cadophora malorum strain M34.</title>
        <authorList>
            <person name="Stefanovic E."/>
            <person name="Vu D."/>
            <person name="Scully C."/>
            <person name="Dijksterhuis J."/>
            <person name="Roader J."/>
            <person name="Houbraken J."/>
        </authorList>
    </citation>
    <scope>NUCLEOTIDE SEQUENCE</scope>
    <source>
        <strain evidence="4">M34</strain>
    </source>
</reference>
<evidence type="ECO:0000256" key="2">
    <source>
        <dbReference type="ARBA" id="ARBA00022980"/>
    </source>
</evidence>
<dbReference type="NCBIfam" id="TIGR01030">
    <property type="entry name" value="rpmH_bact"/>
    <property type="match status" value="1"/>
</dbReference>
<keyword evidence="2" id="KW-0689">Ribosomal protein</keyword>
<organism evidence="4 5">
    <name type="scientific">Cadophora malorum</name>
    <dbReference type="NCBI Taxonomy" id="108018"/>
    <lineage>
        <taxon>Eukaryota</taxon>
        <taxon>Fungi</taxon>
        <taxon>Dikarya</taxon>
        <taxon>Ascomycota</taxon>
        <taxon>Pezizomycotina</taxon>
        <taxon>Leotiomycetes</taxon>
        <taxon>Helotiales</taxon>
        <taxon>Ploettnerulaceae</taxon>
        <taxon>Cadophora</taxon>
    </lineage>
</organism>
<gene>
    <name evidence="4" type="ORF">IFR04_000883</name>
</gene>
<dbReference type="EMBL" id="JAFJYH010000006">
    <property type="protein sequence ID" value="KAG4425939.1"/>
    <property type="molecule type" value="Genomic_DNA"/>
</dbReference>
<evidence type="ECO:0008006" key="6">
    <source>
        <dbReference type="Google" id="ProtNLM"/>
    </source>
</evidence>